<dbReference type="Proteomes" id="UP001527882">
    <property type="component" value="Unassembled WGS sequence"/>
</dbReference>
<name>A0ABT4QEZ0_9BACL</name>
<sequence length="55" mass="6323">MDDNDKRLVDSVLKRFFTLDGKLKHLPAQLKKKHCIGTPHCGSGEGEDLFRERIE</sequence>
<proteinExistence type="predicted"/>
<gene>
    <name evidence="1" type="ORF">O9H85_24130</name>
</gene>
<comment type="caution">
    <text evidence="1">The sequence shown here is derived from an EMBL/GenBank/DDBJ whole genome shotgun (WGS) entry which is preliminary data.</text>
</comment>
<protein>
    <submittedName>
        <fullName evidence="1">Uncharacterized protein</fullName>
    </submittedName>
</protein>
<evidence type="ECO:0000313" key="2">
    <source>
        <dbReference type="Proteomes" id="UP001527882"/>
    </source>
</evidence>
<evidence type="ECO:0000313" key="1">
    <source>
        <dbReference type="EMBL" id="MCZ8515438.1"/>
    </source>
</evidence>
<organism evidence="1 2">
    <name type="scientific">Paenibacillus gyeongsangnamensis</name>
    <dbReference type="NCBI Taxonomy" id="3388067"/>
    <lineage>
        <taxon>Bacteria</taxon>
        <taxon>Bacillati</taxon>
        <taxon>Bacillota</taxon>
        <taxon>Bacilli</taxon>
        <taxon>Bacillales</taxon>
        <taxon>Paenibacillaceae</taxon>
        <taxon>Paenibacillus</taxon>
    </lineage>
</organism>
<keyword evidence="2" id="KW-1185">Reference proteome</keyword>
<dbReference type="RefSeq" id="WP_269884030.1">
    <property type="nucleotide sequence ID" value="NZ_JAQAGZ010000017.1"/>
</dbReference>
<reference evidence="1 2" key="1">
    <citation type="submission" date="2022-12" db="EMBL/GenBank/DDBJ databases">
        <title>Draft genome sequence of Paenibacillus sp. dW9.</title>
        <authorList>
            <person name="Choi E.-W."/>
            <person name="Kim D.-U."/>
        </authorList>
    </citation>
    <scope>NUCLEOTIDE SEQUENCE [LARGE SCALE GENOMIC DNA]</scope>
    <source>
        <strain evidence="2">dW9</strain>
    </source>
</reference>
<dbReference type="EMBL" id="JAQAGZ010000017">
    <property type="protein sequence ID" value="MCZ8515438.1"/>
    <property type="molecule type" value="Genomic_DNA"/>
</dbReference>
<accession>A0ABT4QEZ0</accession>